<keyword evidence="2 11" id="KW-0479">Metal-binding</keyword>
<feature type="domain" description="C2H2-type" evidence="12">
    <location>
        <begin position="393"/>
        <end position="420"/>
    </location>
</feature>
<sequence>MEVSYVEINDCCRCCMNFTEDLDNIFECFYKNLELYEILSIITGLSFSLDDGFPQSICEQCKEITMRAFDFRELCHNSETEIQSLKESEIQNENFETQSEENFNEAQPELEIFSCPICQNVFESSEKLALHVINSHQVTEVETKPISAPSSGGRKYECHICNKMFTSPWKLRRHFLVHKDLLDPSELPKMAPKIYKHECPECGKRVETPSKLQRHMSVHDKKNRYAGVNQDRPVACNECPQRFRDKVKLERHQFLHTDEFEKSKIQHPKGHTFTCVICLAQLPSYDECNDHMRGHREDFDENSQITCRLCSRIYPKLANVIRHSKLHSENATNECTYCGKRFGFGEDFIDHMLRHQGFKPFSCEYPNCGKSFIKAHKLKLHQATHNESAVKCFQCDLCDKKFSEIEYLKKHLFRHIGIKTFACNLCPGRFANKSGLESHITTHTNEKKFKCDICSARFTKMQTLNVHLKIHKNEKAYACKYCTMKFIASGPLKRHLRIHTLEKPYKCNYCEKAYAQSNDLMKHLKIHLGPNVYLCTMCSQGFAKFKQLKDHKMEHYKNDPNLLKEAEIDQDENFETKKSFENEVVKLQKVSYNISEEVYEKIFYRNASMFLKSWNRRSPTLNFYFFAKMPINQVFIWLNLYYKSNNEKYRKVLFVPKLEFCSVLKSSINNILVKQIIDVFNQTRPGLVHECPYISVEVYNLTFKNHELFTILPSGNFQVWLNLYYKSNDEKYRKVLFVPKFEACSLLKSSTTNLLLKNFLNFLSQTVPGLIHECPYISIEVYNVTLKNHELLTILPSGNFQLTMDFGFLNNEEPDVYVTIEYILNTIKDRLGVNKKKIDSEVLKIEKLYYNISEDIKEQIVYNNFSFYIKNWNRRYQTLNLYAILKKPITKIYVWLNLFYKGNSNTFRKVLSAPKFEVCQVLKSSTSNTLVKQLIDFINKAIPGFLHECPFTSIIFYNVTLPNHEIMNLVPSGNYQITIELGILTTDVPDIYVMLEFTLKDRFRKKSSD</sequence>
<dbReference type="AlphaFoldDB" id="A0A9J6BIF8"/>
<dbReference type="GO" id="GO:0005634">
    <property type="term" value="C:nucleus"/>
    <property type="evidence" value="ECO:0007669"/>
    <property type="project" value="InterPro"/>
</dbReference>
<evidence type="ECO:0000313" key="15">
    <source>
        <dbReference type="Proteomes" id="UP001107558"/>
    </source>
</evidence>
<name>A0A9J6BIF8_POLVA</name>
<dbReference type="FunFam" id="3.30.160.60:FF:000125">
    <property type="entry name" value="Putative zinc finger protein 143"/>
    <property type="match status" value="1"/>
</dbReference>
<evidence type="ECO:0008006" key="16">
    <source>
        <dbReference type="Google" id="ProtNLM"/>
    </source>
</evidence>
<dbReference type="FunFam" id="3.30.160.60:FF:000100">
    <property type="entry name" value="Zinc finger 45-like"/>
    <property type="match status" value="1"/>
</dbReference>
<evidence type="ECO:0000256" key="5">
    <source>
        <dbReference type="ARBA" id="ARBA00022833"/>
    </source>
</evidence>
<keyword evidence="8" id="KW-0804">Transcription</keyword>
<proteinExistence type="inferred from homology"/>
<keyword evidence="6" id="KW-0805">Transcription regulation</keyword>
<dbReference type="PROSITE" id="PS51915">
    <property type="entry name" value="ZAD"/>
    <property type="match status" value="1"/>
</dbReference>
<evidence type="ECO:0000256" key="1">
    <source>
        <dbReference type="ARBA" id="ARBA00006991"/>
    </source>
</evidence>
<dbReference type="SMART" id="SM00868">
    <property type="entry name" value="zf-AD"/>
    <property type="match status" value="1"/>
</dbReference>
<keyword evidence="15" id="KW-1185">Reference proteome</keyword>
<evidence type="ECO:0000256" key="7">
    <source>
        <dbReference type="ARBA" id="ARBA00023125"/>
    </source>
</evidence>
<evidence type="ECO:0000256" key="9">
    <source>
        <dbReference type="ARBA" id="ARBA00023242"/>
    </source>
</evidence>
<keyword evidence="9" id="KW-0539">Nucleus</keyword>
<keyword evidence="5 11" id="KW-0862">Zinc</keyword>
<feature type="binding site" evidence="11">
    <location>
        <position position="58"/>
    </location>
    <ligand>
        <name>Zn(2+)</name>
        <dbReference type="ChEBI" id="CHEBI:29105"/>
    </ligand>
</feature>
<dbReference type="GO" id="GO:0008270">
    <property type="term" value="F:zinc ion binding"/>
    <property type="evidence" value="ECO:0007669"/>
    <property type="project" value="UniProtKB-UniRule"/>
</dbReference>
<comment type="similarity">
    <text evidence="1">Belongs to the krueppel C2H2-type zinc-finger protein family.</text>
</comment>
<reference evidence="14" key="1">
    <citation type="submission" date="2021-03" db="EMBL/GenBank/DDBJ databases">
        <title>Chromosome level genome of the anhydrobiotic midge Polypedilum vanderplanki.</title>
        <authorList>
            <person name="Yoshida Y."/>
            <person name="Kikawada T."/>
            <person name="Gusev O."/>
        </authorList>
    </citation>
    <scope>NUCLEOTIDE SEQUENCE</scope>
    <source>
        <strain evidence="14">NIAS01</strain>
        <tissue evidence="14">Whole body or cell culture</tissue>
    </source>
</reference>
<evidence type="ECO:0000256" key="3">
    <source>
        <dbReference type="ARBA" id="ARBA00022737"/>
    </source>
</evidence>
<evidence type="ECO:0000256" key="4">
    <source>
        <dbReference type="ARBA" id="ARBA00022771"/>
    </source>
</evidence>
<dbReference type="InterPro" id="IPR012934">
    <property type="entry name" value="Znf_AD"/>
</dbReference>
<dbReference type="PANTHER" id="PTHR24393:SF136">
    <property type="entry name" value="LD28458P-RELATED"/>
    <property type="match status" value="1"/>
</dbReference>
<dbReference type="SUPFAM" id="SSF57716">
    <property type="entry name" value="Glucocorticoid receptor-like (DNA-binding domain)"/>
    <property type="match status" value="1"/>
</dbReference>
<evidence type="ECO:0000256" key="10">
    <source>
        <dbReference type="PROSITE-ProRule" id="PRU00042"/>
    </source>
</evidence>
<feature type="domain" description="C2H2-type" evidence="12">
    <location>
        <begin position="234"/>
        <end position="261"/>
    </location>
</feature>
<protein>
    <recommendedName>
        <fullName evidence="16">Zinc finger protein</fullName>
    </recommendedName>
</protein>
<dbReference type="SUPFAM" id="SSF57667">
    <property type="entry name" value="beta-beta-alpha zinc fingers"/>
    <property type="match status" value="7"/>
</dbReference>
<feature type="domain" description="C2H2-type" evidence="12">
    <location>
        <begin position="333"/>
        <end position="360"/>
    </location>
</feature>
<dbReference type="SMART" id="SM00355">
    <property type="entry name" value="ZnF_C2H2"/>
    <property type="match status" value="14"/>
</dbReference>
<keyword evidence="7" id="KW-0238">DNA-binding</keyword>
<feature type="binding site" evidence="11">
    <location>
        <position position="15"/>
    </location>
    <ligand>
        <name>Zn(2+)</name>
        <dbReference type="ChEBI" id="CHEBI:29105"/>
    </ligand>
</feature>
<dbReference type="InterPro" id="IPR013087">
    <property type="entry name" value="Znf_C2H2_type"/>
</dbReference>
<feature type="domain" description="C2H2-type" evidence="12">
    <location>
        <begin position="449"/>
        <end position="476"/>
    </location>
</feature>
<dbReference type="PROSITE" id="PS00028">
    <property type="entry name" value="ZINC_FINGER_C2H2_1"/>
    <property type="match status" value="12"/>
</dbReference>
<dbReference type="InterPro" id="IPR036236">
    <property type="entry name" value="Znf_C2H2_sf"/>
</dbReference>
<feature type="domain" description="C2H2-type" evidence="12">
    <location>
        <begin position="533"/>
        <end position="560"/>
    </location>
</feature>
<organism evidence="14 15">
    <name type="scientific">Polypedilum vanderplanki</name>
    <name type="common">Sleeping chironomid midge</name>
    <dbReference type="NCBI Taxonomy" id="319348"/>
    <lineage>
        <taxon>Eukaryota</taxon>
        <taxon>Metazoa</taxon>
        <taxon>Ecdysozoa</taxon>
        <taxon>Arthropoda</taxon>
        <taxon>Hexapoda</taxon>
        <taxon>Insecta</taxon>
        <taxon>Pterygota</taxon>
        <taxon>Neoptera</taxon>
        <taxon>Endopterygota</taxon>
        <taxon>Diptera</taxon>
        <taxon>Nematocera</taxon>
        <taxon>Chironomoidea</taxon>
        <taxon>Chironomidae</taxon>
        <taxon>Chironominae</taxon>
        <taxon>Polypedilum</taxon>
        <taxon>Polypedilum</taxon>
    </lineage>
</organism>
<dbReference type="Pfam" id="PF13912">
    <property type="entry name" value="zf-C2H2_6"/>
    <property type="match status" value="2"/>
</dbReference>
<feature type="domain" description="ZAD" evidence="13">
    <location>
        <begin position="10"/>
        <end position="85"/>
    </location>
</feature>
<dbReference type="PANTHER" id="PTHR24393">
    <property type="entry name" value="ZINC FINGER PROTEIN"/>
    <property type="match status" value="1"/>
</dbReference>
<dbReference type="GO" id="GO:0000978">
    <property type="term" value="F:RNA polymerase II cis-regulatory region sequence-specific DNA binding"/>
    <property type="evidence" value="ECO:0007669"/>
    <property type="project" value="TreeGrafter"/>
</dbReference>
<feature type="domain" description="C2H2-type" evidence="12">
    <location>
        <begin position="305"/>
        <end position="332"/>
    </location>
</feature>
<dbReference type="Pfam" id="PF07776">
    <property type="entry name" value="zf-AD"/>
    <property type="match status" value="1"/>
</dbReference>
<dbReference type="Gene3D" id="3.30.160.60">
    <property type="entry name" value="Classic Zinc Finger"/>
    <property type="match status" value="9"/>
</dbReference>
<feature type="domain" description="C2H2-type" evidence="12">
    <location>
        <begin position="477"/>
        <end position="504"/>
    </location>
</feature>
<evidence type="ECO:0000256" key="11">
    <source>
        <dbReference type="PROSITE-ProRule" id="PRU01263"/>
    </source>
</evidence>
<dbReference type="FunFam" id="3.30.160.60:FF:000446">
    <property type="entry name" value="Zinc finger protein"/>
    <property type="match status" value="1"/>
</dbReference>
<evidence type="ECO:0000256" key="2">
    <source>
        <dbReference type="ARBA" id="ARBA00022723"/>
    </source>
</evidence>
<dbReference type="Proteomes" id="UP001107558">
    <property type="component" value="Chromosome 4"/>
</dbReference>
<keyword evidence="4 10" id="KW-0863">Zinc-finger</keyword>
<feature type="domain" description="C2H2-type" evidence="12">
    <location>
        <begin position="361"/>
        <end position="390"/>
    </location>
</feature>
<evidence type="ECO:0000259" key="13">
    <source>
        <dbReference type="PROSITE" id="PS51915"/>
    </source>
</evidence>
<dbReference type="FunFam" id="3.30.160.60:FF:000608">
    <property type="entry name" value="zinc finger protein 286A isoform X1"/>
    <property type="match status" value="1"/>
</dbReference>
<evidence type="ECO:0000259" key="12">
    <source>
        <dbReference type="PROSITE" id="PS50157"/>
    </source>
</evidence>
<feature type="domain" description="C2H2-type" evidence="12">
    <location>
        <begin position="421"/>
        <end position="448"/>
    </location>
</feature>
<feature type="domain" description="C2H2-type" evidence="12">
    <location>
        <begin position="505"/>
        <end position="532"/>
    </location>
</feature>
<accession>A0A9J6BIF8</accession>
<gene>
    <name evidence="14" type="ORF">PVAND_017219</name>
</gene>
<evidence type="ECO:0000313" key="14">
    <source>
        <dbReference type="EMBL" id="KAG5669331.1"/>
    </source>
</evidence>
<dbReference type="Pfam" id="PF00096">
    <property type="entry name" value="zf-C2H2"/>
    <property type="match status" value="7"/>
</dbReference>
<keyword evidence="3" id="KW-0677">Repeat</keyword>
<evidence type="ECO:0000256" key="6">
    <source>
        <dbReference type="ARBA" id="ARBA00023015"/>
    </source>
</evidence>
<dbReference type="PROSITE" id="PS50157">
    <property type="entry name" value="ZINC_FINGER_C2H2_2"/>
    <property type="match status" value="12"/>
</dbReference>
<feature type="binding site" evidence="11">
    <location>
        <position position="61"/>
    </location>
    <ligand>
        <name>Zn(2+)</name>
        <dbReference type="ChEBI" id="CHEBI:29105"/>
    </ligand>
</feature>
<evidence type="ECO:0000256" key="8">
    <source>
        <dbReference type="ARBA" id="ARBA00023163"/>
    </source>
</evidence>
<feature type="domain" description="C2H2-type" evidence="12">
    <location>
        <begin position="197"/>
        <end position="224"/>
    </location>
</feature>
<comment type="caution">
    <text evidence="14">The sequence shown here is derived from an EMBL/GenBank/DDBJ whole genome shotgun (WGS) entry which is preliminary data.</text>
</comment>
<feature type="binding site" evidence="11">
    <location>
        <position position="12"/>
    </location>
    <ligand>
        <name>Zn(2+)</name>
        <dbReference type="ChEBI" id="CHEBI:29105"/>
    </ligand>
</feature>
<dbReference type="OrthoDB" id="8922241at2759"/>
<feature type="domain" description="C2H2-type" evidence="12">
    <location>
        <begin position="156"/>
        <end position="178"/>
    </location>
</feature>
<dbReference type="EMBL" id="JADBJN010000004">
    <property type="protein sequence ID" value="KAG5669331.1"/>
    <property type="molecule type" value="Genomic_DNA"/>
</dbReference>
<dbReference type="GO" id="GO:0001228">
    <property type="term" value="F:DNA-binding transcription activator activity, RNA polymerase II-specific"/>
    <property type="evidence" value="ECO:0007669"/>
    <property type="project" value="TreeGrafter"/>
</dbReference>